<reference evidence="2 3" key="1">
    <citation type="submission" date="2024-02" db="EMBL/GenBank/DDBJ databases">
        <authorList>
            <person name="Chen Y."/>
            <person name="Shah S."/>
            <person name="Dougan E. K."/>
            <person name="Thang M."/>
            <person name="Chan C."/>
        </authorList>
    </citation>
    <scope>NUCLEOTIDE SEQUENCE [LARGE SCALE GENOMIC DNA]</scope>
</reference>
<comment type="caution">
    <text evidence="2">The sequence shown here is derived from an EMBL/GenBank/DDBJ whole genome shotgun (WGS) entry which is preliminary data.</text>
</comment>
<evidence type="ECO:0000313" key="2">
    <source>
        <dbReference type="EMBL" id="CAK9006477.1"/>
    </source>
</evidence>
<keyword evidence="1" id="KW-1133">Transmembrane helix</keyword>
<accession>A0ABP0IWM3</accession>
<keyword evidence="1" id="KW-0472">Membrane</keyword>
<name>A0ABP0IWM3_9DINO</name>
<sequence>MAADQLFQPNGVPYQIEEGERQSPLEGPQPLRCLGCALGPSATDPAFRHHASSNCVDLQREYDYPEGYRDWLPGLAVLSVMCLAGYLIITYTNRQSGAEATSQTHGAKEKESIHVRSYVDVDLP</sequence>
<gene>
    <name evidence="2" type="ORF">SCF082_LOCUS9038</name>
</gene>
<keyword evidence="3" id="KW-1185">Reference proteome</keyword>
<dbReference type="EMBL" id="CAXAMM010005224">
    <property type="protein sequence ID" value="CAK9006477.1"/>
    <property type="molecule type" value="Genomic_DNA"/>
</dbReference>
<feature type="transmembrane region" description="Helical" evidence="1">
    <location>
        <begin position="71"/>
        <end position="89"/>
    </location>
</feature>
<protein>
    <submittedName>
        <fullName evidence="2">Uncharacterized protein</fullName>
    </submittedName>
</protein>
<keyword evidence="1" id="KW-0812">Transmembrane</keyword>
<evidence type="ECO:0000256" key="1">
    <source>
        <dbReference type="SAM" id="Phobius"/>
    </source>
</evidence>
<proteinExistence type="predicted"/>
<evidence type="ECO:0000313" key="3">
    <source>
        <dbReference type="Proteomes" id="UP001642464"/>
    </source>
</evidence>
<organism evidence="2 3">
    <name type="scientific">Durusdinium trenchii</name>
    <dbReference type="NCBI Taxonomy" id="1381693"/>
    <lineage>
        <taxon>Eukaryota</taxon>
        <taxon>Sar</taxon>
        <taxon>Alveolata</taxon>
        <taxon>Dinophyceae</taxon>
        <taxon>Suessiales</taxon>
        <taxon>Symbiodiniaceae</taxon>
        <taxon>Durusdinium</taxon>
    </lineage>
</organism>
<dbReference type="Proteomes" id="UP001642464">
    <property type="component" value="Unassembled WGS sequence"/>
</dbReference>